<protein>
    <submittedName>
        <fullName evidence="2">Uncharacterized protein</fullName>
    </submittedName>
</protein>
<comment type="caution">
    <text evidence="2">The sequence shown here is derived from an EMBL/GenBank/DDBJ whole genome shotgun (WGS) entry which is preliminary data.</text>
</comment>
<keyword evidence="3" id="KW-1185">Reference proteome</keyword>
<dbReference type="RefSeq" id="WP_115748606.1">
    <property type="nucleotide sequence ID" value="NZ_PIOD01000005.1"/>
</dbReference>
<dbReference type="AlphaFoldDB" id="A0A3D8PXJ5"/>
<sequence length="95" mass="11234">MKKIYIILGVFIIGTVIWGGYYQLNGMTTEGYFNIEENTMLAENGKYYLFLEEQKIEVTEDLFKQIRVNHQYHIKYSWNKLGNNKGKIEDIDLDS</sequence>
<gene>
    <name evidence="2" type="ORF">CWR45_04440</name>
</gene>
<keyword evidence="1" id="KW-0812">Transmembrane</keyword>
<evidence type="ECO:0000313" key="2">
    <source>
        <dbReference type="EMBL" id="RDW20492.1"/>
    </source>
</evidence>
<organism evidence="2 3">
    <name type="scientific">Oceanobacillus chungangensis</name>
    <dbReference type="NCBI Taxonomy" id="1229152"/>
    <lineage>
        <taxon>Bacteria</taxon>
        <taxon>Bacillati</taxon>
        <taxon>Bacillota</taxon>
        <taxon>Bacilli</taxon>
        <taxon>Bacillales</taxon>
        <taxon>Bacillaceae</taxon>
        <taxon>Oceanobacillus</taxon>
    </lineage>
</organism>
<dbReference type="EMBL" id="PIOD01000005">
    <property type="protein sequence ID" value="RDW20492.1"/>
    <property type="molecule type" value="Genomic_DNA"/>
</dbReference>
<dbReference type="Proteomes" id="UP000256520">
    <property type="component" value="Unassembled WGS sequence"/>
</dbReference>
<evidence type="ECO:0000313" key="3">
    <source>
        <dbReference type="Proteomes" id="UP000256520"/>
    </source>
</evidence>
<name>A0A3D8PXJ5_9BACI</name>
<keyword evidence="1" id="KW-0472">Membrane</keyword>
<dbReference type="OrthoDB" id="2974033at2"/>
<keyword evidence="1" id="KW-1133">Transmembrane helix</keyword>
<accession>A0A3D8PXJ5</accession>
<proteinExistence type="predicted"/>
<evidence type="ECO:0000256" key="1">
    <source>
        <dbReference type="SAM" id="Phobius"/>
    </source>
</evidence>
<feature type="transmembrane region" description="Helical" evidence="1">
    <location>
        <begin position="5"/>
        <end position="24"/>
    </location>
</feature>
<reference evidence="3" key="1">
    <citation type="submission" date="2017-11" db="EMBL/GenBank/DDBJ databases">
        <authorList>
            <person name="Zhu W."/>
        </authorList>
    </citation>
    <scope>NUCLEOTIDE SEQUENCE [LARGE SCALE GENOMIC DNA]</scope>
    <source>
        <strain evidence="3">CAU 1051</strain>
    </source>
</reference>